<feature type="transmembrane region" description="Helical" evidence="12">
    <location>
        <begin position="76"/>
        <end position="95"/>
    </location>
</feature>
<dbReference type="PANTHER" id="PTHR13285:SF18">
    <property type="entry name" value="PROTEIN-CYSTEINE N-PALMITOYLTRANSFERASE RASP"/>
    <property type="match status" value="1"/>
</dbReference>
<evidence type="ECO:0000256" key="11">
    <source>
        <dbReference type="PIRNR" id="PIRNR016636"/>
    </source>
</evidence>
<keyword evidence="7" id="KW-0016">Alginate biosynthesis</keyword>
<evidence type="ECO:0000256" key="12">
    <source>
        <dbReference type="SAM" id="Phobius"/>
    </source>
</evidence>
<gene>
    <name evidence="13" type="ORF">GTP90_29565</name>
</gene>
<dbReference type="InterPro" id="IPR024194">
    <property type="entry name" value="Ac/AlaTfrase_AlgI/DltB"/>
</dbReference>
<evidence type="ECO:0000313" key="14">
    <source>
        <dbReference type="Proteomes" id="UP000447355"/>
    </source>
</evidence>
<dbReference type="Proteomes" id="UP000447355">
    <property type="component" value="Unassembled WGS sequence"/>
</dbReference>
<feature type="transmembrane region" description="Helical" evidence="12">
    <location>
        <begin position="116"/>
        <end position="137"/>
    </location>
</feature>
<accession>A0A845GU40</accession>
<keyword evidence="9 11" id="KW-0472">Membrane</keyword>
<keyword evidence="6 12" id="KW-0812">Transmembrane</keyword>
<dbReference type="GO" id="GO:0042121">
    <property type="term" value="P:alginic acid biosynthetic process"/>
    <property type="evidence" value="ECO:0007669"/>
    <property type="project" value="UniProtKB-KW"/>
</dbReference>
<evidence type="ECO:0000256" key="2">
    <source>
        <dbReference type="ARBA" id="ARBA00005182"/>
    </source>
</evidence>
<evidence type="ECO:0000313" key="13">
    <source>
        <dbReference type="EMBL" id="MYM98003.1"/>
    </source>
</evidence>
<keyword evidence="11" id="KW-0012">Acyltransferase</keyword>
<evidence type="ECO:0000256" key="1">
    <source>
        <dbReference type="ARBA" id="ARBA00004651"/>
    </source>
</evidence>
<protein>
    <recommendedName>
        <fullName evidence="4">Probable alginate O-acetylase AlgI</fullName>
    </recommendedName>
    <alternativeName>
        <fullName evidence="10">Alginate biosynthesis protein AlgI</fullName>
    </alternativeName>
</protein>
<evidence type="ECO:0000256" key="3">
    <source>
        <dbReference type="ARBA" id="ARBA00010323"/>
    </source>
</evidence>
<feature type="transmembrane region" description="Helical" evidence="12">
    <location>
        <begin position="307"/>
        <end position="325"/>
    </location>
</feature>
<dbReference type="InterPro" id="IPR004299">
    <property type="entry name" value="MBOAT_fam"/>
</dbReference>
<dbReference type="GO" id="GO:0016746">
    <property type="term" value="F:acyltransferase activity"/>
    <property type="evidence" value="ECO:0007669"/>
    <property type="project" value="UniProtKB-KW"/>
</dbReference>
<evidence type="ECO:0000256" key="4">
    <source>
        <dbReference type="ARBA" id="ARBA00016084"/>
    </source>
</evidence>
<keyword evidence="11" id="KW-0808">Transferase</keyword>
<reference evidence="13" key="1">
    <citation type="submission" date="2019-12" db="EMBL/GenBank/DDBJ databases">
        <title>Novel species isolated from a subtropical stream in China.</title>
        <authorList>
            <person name="Lu H."/>
        </authorList>
    </citation>
    <scope>NUCLEOTIDE SEQUENCE [LARGE SCALE GENOMIC DNA]</scope>
    <source>
        <strain evidence="13">FT81W</strain>
    </source>
</reference>
<dbReference type="InterPro" id="IPR028362">
    <property type="entry name" value="AlgI"/>
</dbReference>
<feature type="transmembrane region" description="Helical" evidence="12">
    <location>
        <begin position="331"/>
        <end position="350"/>
    </location>
</feature>
<comment type="similarity">
    <text evidence="3 11">Belongs to the membrane-bound acyltransferase family.</text>
</comment>
<keyword evidence="8 12" id="KW-1133">Transmembrane helix</keyword>
<evidence type="ECO:0000256" key="9">
    <source>
        <dbReference type="ARBA" id="ARBA00023136"/>
    </source>
</evidence>
<evidence type="ECO:0000256" key="6">
    <source>
        <dbReference type="ARBA" id="ARBA00022692"/>
    </source>
</evidence>
<evidence type="ECO:0000256" key="5">
    <source>
        <dbReference type="ARBA" id="ARBA00022475"/>
    </source>
</evidence>
<dbReference type="InterPro" id="IPR051085">
    <property type="entry name" value="MB_O-acyltransferase"/>
</dbReference>
<comment type="caution">
    <text evidence="13">The sequence shown here is derived from an EMBL/GenBank/DDBJ whole genome shotgun (WGS) entry which is preliminary data.</text>
</comment>
<feature type="transmembrane region" description="Helical" evidence="12">
    <location>
        <begin position="6"/>
        <end position="24"/>
    </location>
</feature>
<feature type="transmembrane region" description="Helical" evidence="12">
    <location>
        <begin position="453"/>
        <end position="475"/>
    </location>
</feature>
<dbReference type="PIRSF" id="PIRSF500217">
    <property type="entry name" value="AlgI"/>
    <property type="match status" value="1"/>
</dbReference>
<evidence type="ECO:0000256" key="8">
    <source>
        <dbReference type="ARBA" id="ARBA00022989"/>
    </source>
</evidence>
<dbReference type="EMBL" id="WWCX01000096">
    <property type="protein sequence ID" value="MYM98003.1"/>
    <property type="molecule type" value="Genomic_DNA"/>
</dbReference>
<evidence type="ECO:0000256" key="7">
    <source>
        <dbReference type="ARBA" id="ARBA00022841"/>
    </source>
</evidence>
<feature type="transmembrane region" description="Helical" evidence="12">
    <location>
        <begin position="45"/>
        <end position="64"/>
    </location>
</feature>
<organism evidence="13 14">
    <name type="scientific">Duganella vulcania</name>
    <dbReference type="NCBI Taxonomy" id="2692166"/>
    <lineage>
        <taxon>Bacteria</taxon>
        <taxon>Pseudomonadati</taxon>
        <taxon>Pseudomonadota</taxon>
        <taxon>Betaproteobacteria</taxon>
        <taxon>Burkholderiales</taxon>
        <taxon>Oxalobacteraceae</taxon>
        <taxon>Telluria group</taxon>
        <taxon>Duganella</taxon>
    </lineage>
</organism>
<dbReference type="PANTHER" id="PTHR13285">
    <property type="entry name" value="ACYLTRANSFERASE"/>
    <property type="match status" value="1"/>
</dbReference>
<name>A0A845GU40_9BURK</name>
<dbReference type="GO" id="GO:0005886">
    <property type="term" value="C:plasma membrane"/>
    <property type="evidence" value="ECO:0007669"/>
    <property type="project" value="UniProtKB-SubCell"/>
</dbReference>
<comment type="subcellular location">
    <subcellularLocation>
        <location evidence="1">Cell membrane</location>
        <topology evidence="1">Multi-pass membrane protein</topology>
    </subcellularLocation>
</comment>
<evidence type="ECO:0000256" key="10">
    <source>
        <dbReference type="ARBA" id="ARBA00031030"/>
    </source>
</evidence>
<proteinExistence type="inferred from homology"/>
<comment type="pathway">
    <text evidence="2">Glycan biosynthesis; alginate biosynthesis.</text>
</comment>
<sequence>MVFTSFNFLIFFPLVIVLYYLTPARLRSVTILAANYFFYINIKPVFALLLAAVTFIAYCATLLMERTSGPGARKAVLQSAIVLILLPLFFFKYFGEINDAIALALQAHQLHWPLPPIKMLLPIGISFYTFMALGYVIDVYYEEIECEKNIGQLAAFISFFPLILSGPIERAGNMLPQLKAPRVATFEQFSQGCKLMLWGYFLKMVVADRVGIYVDAVYGNIERHNGTSLLFASCLYPFQIYADLGGYSLLAIGVSKILGFDIIPNFNRPFFATSMSDFWRRWHMSLISWVNDYIYTPLSFSLRSLRIWGIIISLTITFVISGVWHGPSMTFVVWGLLQGMFLSIEVLLAPRRSAWEKKHAAAQNRLYLAGMMVLTFIMFAASMVFSRAATIGDGLAVYARIFTTSGPLYIEKPSTMIYILFGIAVMMAKDFTDEFTPSRFLLFKNKSKVVRTLSYSLALVTILLVGVLDGGQFIYFQF</sequence>
<dbReference type="PIRSF" id="PIRSF016636">
    <property type="entry name" value="AlgI_DltB"/>
    <property type="match status" value="1"/>
</dbReference>
<dbReference type="AlphaFoldDB" id="A0A845GU40"/>
<dbReference type="RefSeq" id="WP_161086867.1">
    <property type="nucleotide sequence ID" value="NZ_WWCX01000096.1"/>
</dbReference>
<feature type="transmembrane region" description="Helical" evidence="12">
    <location>
        <begin position="366"/>
        <end position="385"/>
    </location>
</feature>
<dbReference type="Pfam" id="PF03062">
    <property type="entry name" value="MBOAT"/>
    <property type="match status" value="1"/>
</dbReference>
<keyword evidence="5 11" id="KW-1003">Cell membrane</keyword>